<proteinExistence type="predicted"/>
<gene>
    <name evidence="2" type="ORF">METZ01_LOCUS333752</name>
</gene>
<dbReference type="AlphaFoldDB" id="A0A382Q7H2"/>
<dbReference type="PANTHER" id="PTHR42938:SF9">
    <property type="entry name" value="FORMATE DEHYDROGENASE 1"/>
    <property type="match status" value="1"/>
</dbReference>
<dbReference type="EMBL" id="UINC01112158">
    <property type="protein sequence ID" value="SVC80898.1"/>
    <property type="molecule type" value="Genomic_DNA"/>
</dbReference>
<dbReference type="PANTHER" id="PTHR42938">
    <property type="entry name" value="FORMATE DEHYDROGENASE 1"/>
    <property type="match status" value="1"/>
</dbReference>
<feature type="non-terminal residue" evidence="2">
    <location>
        <position position="1"/>
    </location>
</feature>
<dbReference type="Gene3D" id="3.40.50.720">
    <property type="entry name" value="NAD(P)-binding Rossmann-like Domain"/>
    <property type="match status" value="1"/>
</dbReference>
<protein>
    <recommendedName>
        <fullName evidence="1">D-isomer specific 2-hydroxyacid dehydrogenase catalytic domain-containing protein</fullName>
    </recommendedName>
</protein>
<reference evidence="2" key="1">
    <citation type="submission" date="2018-05" db="EMBL/GenBank/DDBJ databases">
        <authorList>
            <person name="Lanie J.A."/>
            <person name="Ng W.-L."/>
            <person name="Kazmierczak K.M."/>
            <person name="Andrzejewski T.M."/>
            <person name="Davidsen T.M."/>
            <person name="Wayne K.J."/>
            <person name="Tettelin H."/>
            <person name="Glass J.I."/>
            <person name="Rusch D."/>
            <person name="Podicherti R."/>
            <person name="Tsui H.-C.T."/>
            <person name="Winkler M.E."/>
        </authorList>
    </citation>
    <scope>NUCLEOTIDE SEQUENCE</scope>
</reference>
<accession>A0A382Q7H2</accession>
<dbReference type="GO" id="GO:0016616">
    <property type="term" value="F:oxidoreductase activity, acting on the CH-OH group of donors, NAD or NADP as acceptor"/>
    <property type="evidence" value="ECO:0007669"/>
    <property type="project" value="InterPro"/>
</dbReference>
<sequence>VTDKVSGDALGPLYEDERFRVIQVDDSANPAFSEALAAADGLIVRSATQVGIDMLSVAPKLTVVGRAGVGVDNIDLSAAAERGIAVLNAPAG</sequence>
<feature type="non-terminal residue" evidence="2">
    <location>
        <position position="92"/>
    </location>
</feature>
<organism evidence="2">
    <name type="scientific">marine metagenome</name>
    <dbReference type="NCBI Taxonomy" id="408172"/>
    <lineage>
        <taxon>unclassified sequences</taxon>
        <taxon>metagenomes</taxon>
        <taxon>ecological metagenomes</taxon>
    </lineage>
</organism>
<name>A0A382Q7H2_9ZZZZ</name>
<evidence type="ECO:0000259" key="1">
    <source>
        <dbReference type="Pfam" id="PF00389"/>
    </source>
</evidence>
<evidence type="ECO:0000313" key="2">
    <source>
        <dbReference type="EMBL" id="SVC80898.1"/>
    </source>
</evidence>
<dbReference type="SUPFAM" id="SSF52283">
    <property type="entry name" value="Formate/glycerate dehydrogenase catalytic domain-like"/>
    <property type="match status" value="1"/>
</dbReference>
<dbReference type="InterPro" id="IPR006139">
    <property type="entry name" value="D-isomer_2_OHA_DH_cat_dom"/>
</dbReference>
<dbReference type="GO" id="GO:0051287">
    <property type="term" value="F:NAD binding"/>
    <property type="evidence" value="ECO:0007669"/>
    <property type="project" value="InterPro"/>
</dbReference>
<feature type="domain" description="D-isomer specific 2-hydroxyacid dehydrogenase catalytic" evidence="1">
    <location>
        <begin position="13"/>
        <end position="91"/>
    </location>
</feature>
<dbReference type="Pfam" id="PF00389">
    <property type="entry name" value="2-Hacid_dh"/>
    <property type="match status" value="1"/>
</dbReference>